<feature type="chain" id="PRO_5042214019" evidence="1">
    <location>
        <begin position="26"/>
        <end position="160"/>
    </location>
</feature>
<keyword evidence="3" id="KW-1185">Reference proteome</keyword>
<reference evidence="2" key="1">
    <citation type="submission" date="2023-07" db="EMBL/GenBank/DDBJ databases">
        <title>Sequencing the genomes of 1000 actinobacteria strains.</title>
        <authorList>
            <person name="Klenk H.-P."/>
        </authorList>
    </citation>
    <scope>NUCLEOTIDE SEQUENCE</scope>
    <source>
        <strain evidence="2">DSM 44707</strain>
    </source>
</reference>
<dbReference type="Proteomes" id="UP001183643">
    <property type="component" value="Unassembled WGS sequence"/>
</dbReference>
<accession>A0AAE4C6P4</accession>
<sequence length="160" mass="15938">MTSILIGLLAGGVATTAGMPAPALAAAAKPAFTAGRTTAVWDGTLLKVEFRETGTKPWSTGLVSIRATGNVDVTCVGGGISLSSQASAQTEVVSEHRADGSGVRTGEQVIGLSVQAPVITGLDCRPTLSRTFSVTVQDLATGAVQTLAGPATSSNTGITP</sequence>
<evidence type="ECO:0000313" key="2">
    <source>
        <dbReference type="EMBL" id="MDR7273731.1"/>
    </source>
</evidence>
<dbReference type="EMBL" id="JAVDYB010000001">
    <property type="protein sequence ID" value="MDR7273731.1"/>
    <property type="molecule type" value="Genomic_DNA"/>
</dbReference>
<organism evidence="2 3">
    <name type="scientific">Catenuloplanes atrovinosus</name>
    <dbReference type="NCBI Taxonomy" id="137266"/>
    <lineage>
        <taxon>Bacteria</taxon>
        <taxon>Bacillati</taxon>
        <taxon>Actinomycetota</taxon>
        <taxon>Actinomycetes</taxon>
        <taxon>Micromonosporales</taxon>
        <taxon>Micromonosporaceae</taxon>
        <taxon>Catenuloplanes</taxon>
    </lineage>
</organism>
<keyword evidence="1" id="KW-0732">Signal</keyword>
<comment type="caution">
    <text evidence="2">The sequence shown here is derived from an EMBL/GenBank/DDBJ whole genome shotgun (WGS) entry which is preliminary data.</text>
</comment>
<dbReference type="RefSeq" id="WP_310362516.1">
    <property type="nucleotide sequence ID" value="NZ_JAVDYB010000001.1"/>
</dbReference>
<gene>
    <name evidence="2" type="ORF">J2S41_000509</name>
</gene>
<name>A0AAE4C6P4_9ACTN</name>
<evidence type="ECO:0000256" key="1">
    <source>
        <dbReference type="SAM" id="SignalP"/>
    </source>
</evidence>
<proteinExistence type="predicted"/>
<protein>
    <submittedName>
        <fullName evidence="2">Uncharacterized protein</fullName>
    </submittedName>
</protein>
<dbReference type="AlphaFoldDB" id="A0AAE4C6P4"/>
<evidence type="ECO:0000313" key="3">
    <source>
        <dbReference type="Proteomes" id="UP001183643"/>
    </source>
</evidence>
<feature type="signal peptide" evidence="1">
    <location>
        <begin position="1"/>
        <end position="25"/>
    </location>
</feature>